<organism evidence="1 2">
    <name type="scientific">Flagellimonas eckloniae</name>
    <dbReference type="NCBI Taxonomy" id="346185"/>
    <lineage>
        <taxon>Bacteria</taxon>
        <taxon>Pseudomonadati</taxon>
        <taxon>Bacteroidota</taxon>
        <taxon>Flavobacteriia</taxon>
        <taxon>Flavobacteriales</taxon>
        <taxon>Flavobacteriaceae</taxon>
        <taxon>Flagellimonas</taxon>
    </lineage>
</organism>
<evidence type="ECO:0000313" key="2">
    <source>
        <dbReference type="Proteomes" id="UP000050827"/>
    </source>
</evidence>
<dbReference type="OrthoDB" id="9792284at2"/>
<sequence length="139" mass="16205">MKKTLTLILLFVGTYLTYSQSDIENINKTLYDYIEGTANGEPERLKRAFHEDFNLYFVQNDSLKAWSGKQYIANFKPGRKSNRIGKVLSIDFEGNAAIAKIEILTPGRKRIYTDYLMLLKIDGHWKIIHKSFTFKNYPE</sequence>
<name>A0A0Q0XL64_9FLAO</name>
<dbReference type="SUPFAM" id="SSF54427">
    <property type="entry name" value="NTF2-like"/>
    <property type="match status" value="1"/>
</dbReference>
<dbReference type="STRING" id="346185.AAY42_07615"/>
<dbReference type="Pfam" id="PF12893">
    <property type="entry name" value="Lumazine_bd_2"/>
    <property type="match status" value="1"/>
</dbReference>
<dbReference type="EMBL" id="LCTZ01000002">
    <property type="protein sequence ID" value="KQC29769.1"/>
    <property type="molecule type" value="Genomic_DNA"/>
</dbReference>
<dbReference type="Gene3D" id="3.10.450.50">
    <property type="match status" value="1"/>
</dbReference>
<dbReference type="Proteomes" id="UP000050827">
    <property type="component" value="Unassembled WGS sequence"/>
</dbReference>
<dbReference type="RefSeq" id="WP_055393875.1">
    <property type="nucleotide sequence ID" value="NZ_LCTZ01000002.1"/>
</dbReference>
<dbReference type="AlphaFoldDB" id="A0A0Q0XL64"/>
<proteinExistence type="predicted"/>
<keyword evidence="2" id="KW-1185">Reference proteome</keyword>
<comment type="caution">
    <text evidence="1">The sequence shown here is derived from an EMBL/GenBank/DDBJ whole genome shotgun (WGS) entry which is preliminary data.</text>
</comment>
<dbReference type="InterPro" id="IPR032710">
    <property type="entry name" value="NTF2-like_dom_sf"/>
</dbReference>
<evidence type="ECO:0000313" key="1">
    <source>
        <dbReference type="EMBL" id="KQC29769.1"/>
    </source>
</evidence>
<gene>
    <name evidence="1" type="ORF">AAY42_07615</name>
</gene>
<accession>A0A0Q0XL64</accession>
<protein>
    <submittedName>
        <fullName evidence="1">Dehydrogenase</fullName>
    </submittedName>
</protein>
<reference evidence="1 2" key="1">
    <citation type="submission" date="2015-04" db="EMBL/GenBank/DDBJ databases">
        <title>Complete genome of flavobacterium.</title>
        <authorList>
            <person name="Kwon Y.M."/>
            <person name="Kim S.-J."/>
        </authorList>
    </citation>
    <scope>NUCLEOTIDE SEQUENCE [LARGE SCALE GENOMIC DNA]</scope>
    <source>
        <strain evidence="1 2">DK169</strain>
    </source>
</reference>
<dbReference type="InterPro" id="IPR039437">
    <property type="entry name" value="FrzH/put_lumazine-bd"/>
</dbReference>